<dbReference type="Proteomes" id="UP000192980">
    <property type="component" value="Unassembled WGS sequence"/>
</dbReference>
<accession>A0A1X7LDZ5</accession>
<dbReference type="EMBL" id="FXAU01000009">
    <property type="protein sequence ID" value="SMG51389.1"/>
    <property type="molecule type" value="Genomic_DNA"/>
</dbReference>
<name>A0A1X7LDZ5_9SPHI</name>
<keyword evidence="2" id="KW-1185">Reference proteome</keyword>
<organism evidence="1 2">
    <name type="scientific">Sphingobacterium psychroaquaticum</name>
    <dbReference type="NCBI Taxonomy" id="561061"/>
    <lineage>
        <taxon>Bacteria</taxon>
        <taxon>Pseudomonadati</taxon>
        <taxon>Bacteroidota</taxon>
        <taxon>Sphingobacteriia</taxon>
        <taxon>Sphingobacteriales</taxon>
        <taxon>Sphingobacteriaceae</taxon>
        <taxon>Sphingobacterium</taxon>
    </lineage>
</organism>
<dbReference type="STRING" id="561061.SAMN05660862_3859"/>
<dbReference type="AlphaFoldDB" id="A0A1X7LDZ5"/>
<dbReference type="SUPFAM" id="SSF56935">
    <property type="entry name" value="Porins"/>
    <property type="match status" value="1"/>
</dbReference>
<dbReference type="RefSeq" id="WP_144036625.1">
    <property type="nucleotide sequence ID" value="NZ_FXAU01000009.1"/>
</dbReference>
<evidence type="ECO:0000313" key="1">
    <source>
        <dbReference type="EMBL" id="SMG51389.1"/>
    </source>
</evidence>
<dbReference type="Gene3D" id="2.40.160.60">
    <property type="entry name" value="Outer membrane protein transport protein (OMPP1/FadL/TodX)"/>
    <property type="match status" value="1"/>
</dbReference>
<reference evidence="1 2" key="1">
    <citation type="submission" date="2017-04" db="EMBL/GenBank/DDBJ databases">
        <authorList>
            <person name="Afonso C.L."/>
            <person name="Miller P.J."/>
            <person name="Scott M.A."/>
            <person name="Spackman E."/>
            <person name="Goraichik I."/>
            <person name="Dimitrov K.M."/>
            <person name="Suarez D.L."/>
            <person name="Swayne D.E."/>
        </authorList>
    </citation>
    <scope>NUCLEOTIDE SEQUENCE [LARGE SCALE GENOMIC DNA]</scope>
    <source>
        <strain evidence="1 2">DSM 22418</strain>
    </source>
</reference>
<dbReference type="OrthoDB" id="748007at2"/>
<protein>
    <recommendedName>
        <fullName evidence="3">Type IX secretion system membrane protein, PorP/SprF family</fullName>
    </recommendedName>
</protein>
<sequence>MRRWIVMLFVISVELSAQEFSPAPFLGMGNTAIAQEGLFSLAGNPSGLSLLAHPQIASAYQQHFMSSDLATQALLFGMPVMKQTALGFAVTNYGIYGVASFMQSGISVARAFGEQIRTSVTVNYHQYTITRYSAQRSLSADLGFIYKFSEHVSGGLFYKNINDARFNTEIDQRIARTLGIGFTFHFSDELLLGGDIVHMFPKQMQYRGGLSYGFHPHFIVRFGALSNPIQYTAGAGFKHRSWQFDFATLFHSKLGSSPQLSLAYAF</sequence>
<evidence type="ECO:0000313" key="2">
    <source>
        <dbReference type="Proteomes" id="UP000192980"/>
    </source>
</evidence>
<gene>
    <name evidence="1" type="ORF">SAMN05660862_3859</name>
</gene>
<proteinExistence type="predicted"/>
<evidence type="ECO:0008006" key="3">
    <source>
        <dbReference type="Google" id="ProtNLM"/>
    </source>
</evidence>